<comment type="caution">
    <text evidence="1">The sequence shown here is derived from an EMBL/GenBank/DDBJ whole genome shotgun (WGS) entry which is preliminary data.</text>
</comment>
<evidence type="ECO:0008006" key="3">
    <source>
        <dbReference type="Google" id="ProtNLM"/>
    </source>
</evidence>
<sequence length="180" mass="20169">MDLLVRQEQLQREAERVVGDLDLMALLGRIGRVQVIGSAASGLMVWRDLDISVYTSAGRGEVADVVRELVAHPEVVDLHFVGPHTPSGLAKDWRYYAVVHYRDWKIDLSLWTSTGPSGGFSDAVALRDRLDDETRLAILTIKDHWCRLDEYPDVVSGVDVYDAVLNHGVRTVDEFRARLG</sequence>
<dbReference type="AlphaFoldDB" id="A0A9X2ZY16"/>
<dbReference type="Proteomes" id="UP001141259">
    <property type="component" value="Unassembled WGS sequence"/>
</dbReference>
<keyword evidence="2" id="KW-1185">Reference proteome</keyword>
<dbReference type="EMBL" id="JANYMP010000002">
    <property type="protein sequence ID" value="MCS7475979.1"/>
    <property type="molecule type" value="Genomic_DNA"/>
</dbReference>
<gene>
    <name evidence="1" type="ORF">NZH93_03860</name>
</gene>
<protein>
    <recommendedName>
        <fullName evidence="3">Nucleotidyltransferase-like protein</fullName>
    </recommendedName>
</protein>
<evidence type="ECO:0000313" key="2">
    <source>
        <dbReference type="Proteomes" id="UP001141259"/>
    </source>
</evidence>
<dbReference type="RefSeq" id="WP_259621502.1">
    <property type="nucleotide sequence ID" value="NZ_JANYMP010000002.1"/>
</dbReference>
<organism evidence="1 2">
    <name type="scientific">Umezawaea endophytica</name>
    <dbReference type="NCBI Taxonomy" id="1654476"/>
    <lineage>
        <taxon>Bacteria</taxon>
        <taxon>Bacillati</taxon>
        <taxon>Actinomycetota</taxon>
        <taxon>Actinomycetes</taxon>
        <taxon>Pseudonocardiales</taxon>
        <taxon>Pseudonocardiaceae</taxon>
        <taxon>Umezawaea</taxon>
    </lineage>
</organism>
<name>A0A9X2ZY16_9PSEU</name>
<reference evidence="1" key="1">
    <citation type="submission" date="2022-08" db="EMBL/GenBank/DDBJ databases">
        <authorList>
            <person name="Tistechok S."/>
            <person name="Samborskyy M."/>
            <person name="Roman I."/>
        </authorList>
    </citation>
    <scope>NUCLEOTIDE SEQUENCE</scope>
    <source>
        <strain evidence="1">DSM 103496</strain>
    </source>
</reference>
<evidence type="ECO:0000313" key="1">
    <source>
        <dbReference type="EMBL" id="MCS7475979.1"/>
    </source>
</evidence>
<accession>A0A9X2ZY16</accession>
<proteinExistence type="predicted"/>